<gene>
    <name evidence="2" type="ORF">GCM10009627_14050</name>
</gene>
<proteinExistence type="predicted"/>
<keyword evidence="3" id="KW-1185">Reference proteome</keyword>
<keyword evidence="1" id="KW-0472">Membrane</keyword>
<evidence type="ECO:0000256" key="1">
    <source>
        <dbReference type="SAM" id="Phobius"/>
    </source>
</evidence>
<dbReference type="Proteomes" id="UP001501742">
    <property type="component" value="Unassembled WGS sequence"/>
</dbReference>
<organism evidence="2 3">
    <name type="scientific">Curtobacterium herbarum</name>
    <dbReference type="NCBI Taxonomy" id="150122"/>
    <lineage>
        <taxon>Bacteria</taxon>
        <taxon>Bacillati</taxon>
        <taxon>Actinomycetota</taxon>
        <taxon>Actinomycetes</taxon>
        <taxon>Micrococcales</taxon>
        <taxon>Microbacteriaceae</taxon>
        <taxon>Curtobacterium</taxon>
    </lineage>
</organism>
<dbReference type="RefSeq" id="WP_204606570.1">
    <property type="nucleotide sequence ID" value="NZ_BAAAJX010000005.1"/>
</dbReference>
<accession>A0ABP4K4L7</accession>
<keyword evidence="1" id="KW-0812">Transmembrane</keyword>
<name>A0ABP4K4L7_9MICO</name>
<comment type="caution">
    <text evidence="2">The sequence shown here is derived from an EMBL/GenBank/DDBJ whole genome shotgun (WGS) entry which is preliminary data.</text>
</comment>
<reference evidence="3" key="1">
    <citation type="journal article" date="2019" name="Int. J. Syst. Evol. Microbiol.">
        <title>The Global Catalogue of Microorganisms (GCM) 10K type strain sequencing project: providing services to taxonomists for standard genome sequencing and annotation.</title>
        <authorList>
            <consortium name="The Broad Institute Genomics Platform"/>
            <consortium name="The Broad Institute Genome Sequencing Center for Infectious Disease"/>
            <person name="Wu L."/>
            <person name="Ma J."/>
        </authorList>
    </citation>
    <scope>NUCLEOTIDE SEQUENCE [LARGE SCALE GENOMIC DNA]</scope>
    <source>
        <strain evidence="3">JCM 12140</strain>
    </source>
</reference>
<evidence type="ECO:0000313" key="3">
    <source>
        <dbReference type="Proteomes" id="UP001501742"/>
    </source>
</evidence>
<sequence length="94" mass="9930">MDERTEHNRYTQLPPTVDPAAFVVEVPAFEDDRPAPPPIPPAAAPELVAATEFARGAGGPRTIRRTQIPAALVIAGVPIVIVAVIAVVQVLFAQ</sequence>
<keyword evidence="1" id="KW-1133">Transmembrane helix</keyword>
<evidence type="ECO:0000313" key="2">
    <source>
        <dbReference type="EMBL" id="GAA1493059.1"/>
    </source>
</evidence>
<feature type="transmembrane region" description="Helical" evidence="1">
    <location>
        <begin position="70"/>
        <end position="92"/>
    </location>
</feature>
<dbReference type="EMBL" id="BAAAJX010000005">
    <property type="protein sequence ID" value="GAA1493059.1"/>
    <property type="molecule type" value="Genomic_DNA"/>
</dbReference>
<protein>
    <submittedName>
        <fullName evidence="2">Uncharacterized protein</fullName>
    </submittedName>
</protein>